<reference evidence="3" key="1">
    <citation type="submission" date="2025-08" db="UniProtKB">
        <authorList>
            <consortium name="Ensembl"/>
        </authorList>
    </citation>
    <scope>IDENTIFICATION</scope>
</reference>
<dbReference type="GO" id="GO:0005576">
    <property type="term" value="C:extracellular region"/>
    <property type="evidence" value="ECO:0007669"/>
    <property type="project" value="InterPro"/>
</dbReference>
<feature type="signal peptide" evidence="1">
    <location>
        <begin position="1"/>
        <end position="20"/>
    </location>
</feature>
<keyword evidence="4" id="KW-1185">Reference proteome</keyword>
<evidence type="ECO:0000313" key="4">
    <source>
        <dbReference type="Proteomes" id="UP000694549"/>
    </source>
</evidence>
<dbReference type="Proteomes" id="UP000694549">
    <property type="component" value="Unplaced"/>
</dbReference>
<dbReference type="AlphaFoldDB" id="A0A8B9VGX9"/>
<reference evidence="3" key="2">
    <citation type="submission" date="2025-09" db="UniProtKB">
        <authorList>
            <consortium name="Ensembl"/>
        </authorList>
    </citation>
    <scope>IDENTIFICATION</scope>
</reference>
<feature type="chain" id="PRO_5034663013" description="Beta-defensin-like domain-containing protein" evidence="1">
    <location>
        <begin position="21"/>
        <end position="56"/>
    </location>
</feature>
<protein>
    <recommendedName>
        <fullName evidence="2">Beta-defensin-like domain-containing protein</fullName>
    </recommendedName>
</protein>
<dbReference type="Pfam" id="PF00711">
    <property type="entry name" value="Defensin_beta"/>
    <property type="match status" value="1"/>
</dbReference>
<accession>A0A8B9VGX9</accession>
<organism evidence="3 4">
    <name type="scientific">Anas zonorhyncha</name>
    <name type="common">Eastern spot-billed duck</name>
    <dbReference type="NCBI Taxonomy" id="75864"/>
    <lineage>
        <taxon>Eukaryota</taxon>
        <taxon>Metazoa</taxon>
        <taxon>Chordata</taxon>
        <taxon>Craniata</taxon>
        <taxon>Vertebrata</taxon>
        <taxon>Euteleostomi</taxon>
        <taxon>Archelosauria</taxon>
        <taxon>Archosauria</taxon>
        <taxon>Dinosauria</taxon>
        <taxon>Saurischia</taxon>
        <taxon>Theropoda</taxon>
        <taxon>Coelurosauria</taxon>
        <taxon>Aves</taxon>
        <taxon>Neognathae</taxon>
        <taxon>Galloanserae</taxon>
        <taxon>Anseriformes</taxon>
        <taxon>Anatidae</taxon>
        <taxon>Anatinae</taxon>
        <taxon>Anas</taxon>
    </lineage>
</organism>
<sequence>MKILFLLFPFVLLFLQGAAGSRQACRQRGGICTFARCRFPTTPIGRCSTAVPCCKR</sequence>
<evidence type="ECO:0000313" key="3">
    <source>
        <dbReference type="Ensembl" id="ENSAZOP00000022161.1"/>
    </source>
</evidence>
<dbReference type="Ensembl" id="ENSAZOT00000023820.1">
    <property type="protein sequence ID" value="ENSAZOP00000022161.1"/>
    <property type="gene ID" value="ENSAZOG00000014364.1"/>
</dbReference>
<evidence type="ECO:0000256" key="1">
    <source>
        <dbReference type="SAM" id="SignalP"/>
    </source>
</evidence>
<evidence type="ECO:0000259" key="2">
    <source>
        <dbReference type="Pfam" id="PF00711"/>
    </source>
</evidence>
<dbReference type="SUPFAM" id="SSF57392">
    <property type="entry name" value="Defensin-like"/>
    <property type="match status" value="1"/>
</dbReference>
<dbReference type="GO" id="GO:0006952">
    <property type="term" value="P:defense response"/>
    <property type="evidence" value="ECO:0007669"/>
    <property type="project" value="InterPro"/>
</dbReference>
<dbReference type="Gene3D" id="3.10.360.10">
    <property type="entry name" value="Antimicrobial Peptide, Beta-defensin 2, Chain A"/>
    <property type="match status" value="1"/>
</dbReference>
<dbReference type="InterPro" id="IPR001855">
    <property type="entry name" value="Defensin_beta-like"/>
</dbReference>
<keyword evidence="1" id="KW-0732">Signal</keyword>
<proteinExistence type="predicted"/>
<name>A0A8B9VGX9_9AVES</name>
<feature type="domain" description="Beta-defensin-like" evidence="2">
    <location>
        <begin position="22"/>
        <end position="55"/>
    </location>
</feature>